<dbReference type="AlphaFoldDB" id="A0A8J7WAR0"/>
<comment type="caution">
    <text evidence="2">The sequence shown here is derived from an EMBL/GenBank/DDBJ whole genome shotgun (WGS) entry which is preliminary data.</text>
</comment>
<dbReference type="Proteomes" id="UP000681356">
    <property type="component" value="Unassembled WGS sequence"/>
</dbReference>
<protein>
    <submittedName>
        <fullName evidence="2">(2Fe-2S)-binding protein</fullName>
    </submittedName>
</protein>
<sequence>MKTVSPFLELDDAPTVAVTFDGRTLDLPEGANLAAALLAAGEGVFRRTPVSGAPRGPFCMMGACFDCLVEIDGIVRQACMIEVTEGLQIARPHEAGAEDDT</sequence>
<dbReference type="RefSeq" id="WP_212536057.1">
    <property type="nucleotide sequence ID" value="NZ_JAGTUU010000003.1"/>
</dbReference>
<organism evidence="2 3">
    <name type="scientific">Thetidibacter halocola</name>
    <dbReference type="NCBI Taxonomy" id="2827239"/>
    <lineage>
        <taxon>Bacteria</taxon>
        <taxon>Pseudomonadati</taxon>
        <taxon>Pseudomonadota</taxon>
        <taxon>Alphaproteobacteria</taxon>
        <taxon>Rhodobacterales</taxon>
        <taxon>Roseobacteraceae</taxon>
        <taxon>Thetidibacter</taxon>
    </lineage>
</organism>
<dbReference type="InterPro" id="IPR042204">
    <property type="entry name" value="2Fe-2S-bd_N"/>
</dbReference>
<evidence type="ECO:0000256" key="1">
    <source>
        <dbReference type="ARBA" id="ARBA00023002"/>
    </source>
</evidence>
<dbReference type="Pfam" id="PF13510">
    <property type="entry name" value="Fer2_4"/>
    <property type="match status" value="1"/>
</dbReference>
<keyword evidence="1" id="KW-0560">Oxidoreductase</keyword>
<dbReference type="GO" id="GO:0016491">
    <property type="term" value="F:oxidoreductase activity"/>
    <property type="evidence" value="ECO:0007669"/>
    <property type="project" value="UniProtKB-KW"/>
</dbReference>
<dbReference type="GO" id="GO:0051536">
    <property type="term" value="F:iron-sulfur cluster binding"/>
    <property type="evidence" value="ECO:0007669"/>
    <property type="project" value="InterPro"/>
</dbReference>
<proteinExistence type="predicted"/>
<dbReference type="SUPFAM" id="SSF54292">
    <property type="entry name" value="2Fe-2S ferredoxin-like"/>
    <property type="match status" value="1"/>
</dbReference>
<gene>
    <name evidence="2" type="ORF">KB874_08055</name>
</gene>
<evidence type="ECO:0000313" key="3">
    <source>
        <dbReference type="Proteomes" id="UP000681356"/>
    </source>
</evidence>
<keyword evidence="3" id="KW-1185">Reference proteome</keyword>
<dbReference type="Gene3D" id="3.10.20.440">
    <property type="entry name" value="2Fe-2S iron-sulphur cluster binding domain, sarcosine oxidase, alpha subunit, N-terminal domain"/>
    <property type="match status" value="1"/>
</dbReference>
<accession>A0A8J7WAR0</accession>
<dbReference type="EMBL" id="JAGTUU010000003">
    <property type="protein sequence ID" value="MBS0124087.1"/>
    <property type="molecule type" value="Genomic_DNA"/>
</dbReference>
<evidence type="ECO:0000313" key="2">
    <source>
        <dbReference type="EMBL" id="MBS0124087.1"/>
    </source>
</evidence>
<name>A0A8J7WAR0_9RHOB</name>
<dbReference type="InterPro" id="IPR036010">
    <property type="entry name" value="2Fe-2S_ferredoxin-like_sf"/>
</dbReference>
<reference evidence="2" key="1">
    <citation type="submission" date="2021-04" db="EMBL/GenBank/DDBJ databases">
        <authorList>
            <person name="Yoon J."/>
        </authorList>
    </citation>
    <scope>NUCLEOTIDE SEQUENCE</scope>
    <source>
        <strain evidence="2">KMU-90</strain>
    </source>
</reference>